<comment type="caution">
    <text evidence="1">The sequence shown here is derived from an EMBL/GenBank/DDBJ whole genome shotgun (WGS) entry which is preliminary data.</text>
</comment>
<reference evidence="2" key="1">
    <citation type="submission" date="2016-06" db="EMBL/GenBank/DDBJ databases">
        <title>Parallel loss of symbiosis genes in relatives of nitrogen-fixing non-legume Parasponia.</title>
        <authorList>
            <person name="Van Velzen R."/>
            <person name="Holmer R."/>
            <person name="Bu F."/>
            <person name="Rutten L."/>
            <person name="Van Zeijl A."/>
            <person name="Liu W."/>
            <person name="Santuari L."/>
            <person name="Cao Q."/>
            <person name="Sharma T."/>
            <person name="Shen D."/>
            <person name="Roswanjaya Y."/>
            <person name="Wardhani T."/>
            <person name="Kalhor M.S."/>
            <person name="Jansen J."/>
            <person name="Van den Hoogen J."/>
            <person name="Gungor B."/>
            <person name="Hartog M."/>
            <person name="Hontelez J."/>
            <person name="Verver J."/>
            <person name="Yang W.-C."/>
            <person name="Schijlen E."/>
            <person name="Repin R."/>
            <person name="Schilthuizen M."/>
            <person name="Schranz E."/>
            <person name="Heidstra R."/>
            <person name="Miyata K."/>
            <person name="Fedorova E."/>
            <person name="Kohlen W."/>
            <person name="Bisseling T."/>
            <person name="Smit S."/>
            <person name="Geurts R."/>
        </authorList>
    </citation>
    <scope>NUCLEOTIDE SEQUENCE [LARGE SCALE GENOMIC DNA]</scope>
    <source>
        <strain evidence="2">cv. RG33-2</strain>
    </source>
</reference>
<dbReference type="EMBL" id="JXTC01000002">
    <property type="protein sequence ID" value="POO03457.1"/>
    <property type="molecule type" value="Genomic_DNA"/>
</dbReference>
<proteinExistence type="predicted"/>
<name>A0A2P5G0A8_TREOI</name>
<evidence type="ECO:0000313" key="1">
    <source>
        <dbReference type="EMBL" id="POO03457.1"/>
    </source>
</evidence>
<dbReference type="OrthoDB" id="10318648at2759"/>
<dbReference type="AlphaFoldDB" id="A0A2P5G0A8"/>
<dbReference type="Proteomes" id="UP000237000">
    <property type="component" value="Unassembled WGS sequence"/>
</dbReference>
<sequence>MSWTSTKAAIGLHLKPQYVLDYDDDGEEEKLLQACDDQKTKKQLENDRFKLIKKQRESTRMDL</sequence>
<gene>
    <name evidence="1" type="ORF">TorRG33x02_006620</name>
</gene>
<keyword evidence="2" id="KW-1185">Reference proteome</keyword>
<evidence type="ECO:0000313" key="2">
    <source>
        <dbReference type="Proteomes" id="UP000237000"/>
    </source>
</evidence>
<organism evidence="1 2">
    <name type="scientific">Trema orientale</name>
    <name type="common">Charcoal tree</name>
    <name type="synonym">Celtis orientalis</name>
    <dbReference type="NCBI Taxonomy" id="63057"/>
    <lineage>
        <taxon>Eukaryota</taxon>
        <taxon>Viridiplantae</taxon>
        <taxon>Streptophyta</taxon>
        <taxon>Embryophyta</taxon>
        <taxon>Tracheophyta</taxon>
        <taxon>Spermatophyta</taxon>
        <taxon>Magnoliopsida</taxon>
        <taxon>eudicotyledons</taxon>
        <taxon>Gunneridae</taxon>
        <taxon>Pentapetalae</taxon>
        <taxon>rosids</taxon>
        <taxon>fabids</taxon>
        <taxon>Rosales</taxon>
        <taxon>Cannabaceae</taxon>
        <taxon>Trema</taxon>
    </lineage>
</organism>
<protein>
    <submittedName>
        <fullName evidence="1">Uncharacterized protein</fullName>
    </submittedName>
</protein>
<dbReference type="InParanoid" id="A0A2P5G0A8"/>
<accession>A0A2P5G0A8</accession>